<proteinExistence type="predicted"/>
<protein>
    <submittedName>
        <fullName evidence="2">Uncharacterized protein</fullName>
    </submittedName>
</protein>
<name>A0A8R7P9Y0_TRIUA</name>
<dbReference type="AlphaFoldDB" id="A0A8R7P9Y0"/>
<evidence type="ECO:0000313" key="3">
    <source>
        <dbReference type="Proteomes" id="UP000015106"/>
    </source>
</evidence>
<feature type="transmembrane region" description="Helical" evidence="1">
    <location>
        <begin position="35"/>
        <end position="52"/>
    </location>
</feature>
<reference evidence="2" key="2">
    <citation type="submission" date="2018-03" db="EMBL/GenBank/DDBJ databases">
        <title>The Triticum urartu genome reveals the dynamic nature of wheat genome evolution.</title>
        <authorList>
            <person name="Ling H."/>
            <person name="Ma B."/>
            <person name="Shi X."/>
            <person name="Liu H."/>
            <person name="Dong L."/>
            <person name="Sun H."/>
            <person name="Cao Y."/>
            <person name="Gao Q."/>
            <person name="Zheng S."/>
            <person name="Li Y."/>
            <person name="Yu Y."/>
            <person name="Du H."/>
            <person name="Qi M."/>
            <person name="Li Y."/>
            <person name="Yu H."/>
            <person name="Cui Y."/>
            <person name="Wang N."/>
            <person name="Chen C."/>
            <person name="Wu H."/>
            <person name="Zhao Y."/>
            <person name="Zhang J."/>
            <person name="Li Y."/>
            <person name="Zhou W."/>
            <person name="Zhang B."/>
            <person name="Hu W."/>
            <person name="Eijk M."/>
            <person name="Tang J."/>
            <person name="Witsenboer H."/>
            <person name="Zhao S."/>
            <person name="Li Z."/>
            <person name="Zhang A."/>
            <person name="Wang D."/>
            <person name="Liang C."/>
        </authorList>
    </citation>
    <scope>NUCLEOTIDE SEQUENCE [LARGE SCALE GENOMIC DNA]</scope>
    <source>
        <strain evidence="2">cv. G1812</strain>
    </source>
</reference>
<accession>A0A8R7P9Y0</accession>
<organism evidence="2 3">
    <name type="scientific">Triticum urartu</name>
    <name type="common">Red wild einkorn</name>
    <name type="synonym">Crithodium urartu</name>
    <dbReference type="NCBI Taxonomy" id="4572"/>
    <lineage>
        <taxon>Eukaryota</taxon>
        <taxon>Viridiplantae</taxon>
        <taxon>Streptophyta</taxon>
        <taxon>Embryophyta</taxon>
        <taxon>Tracheophyta</taxon>
        <taxon>Spermatophyta</taxon>
        <taxon>Magnoliopsida</taxon>
        <taxon>Liliopsida</taxon>
        <taxon>Poales</taxon>
        <taxon>Poaceae</taxon>
        <taxon>BOP clade</taxon>
        <taxon>Pooideae</taxon>
        <taxon>Triticodae</taxon>
        <taxon>Triticeae</taxon>
        <taxon>Triticinae</taxon>
        <taxon>Triticum</taxon>
    </lineage>
</organism>
<dbReference type="EnsemblPlants" id="TuG1812G0200000671.01.T01">
    <property type="protein sequence ID" value="TuG1812G0200000671.01.T01.cds319838"/>
    <property type="gene ID" value="TuG1812G0200000671.01"/>
</dbReference>
<keyword evidence="1" id="KW-0812">Transmembrane</keyword>
<reference evidence="2" key="3">
    <citation type="submission" date="2022-06" db="UniProtKB">
        <authorList>
            <consortium name="EnsemblPlants"/>
        </authorList>
    </citation>
    <scope>IDENTIFICATION</scope>
</reference>
<dbReference type="Proteomes" id="UP000015106">
    <property type="component" value="Chromosome 2"/>
</dbReference>
<evidence type="ECO:0000313" key="2">
    <source>
        <dbReference type="EnsemblPlants" id="TuG1812G0200000671.01.T01.cds319838"/>
    </source>
</evidence>
<dbReference type="Gramene" id="TuG1812G0200000671.01.T01">
    <property type="protein sequence ID" value="TuG1812G0200000671.01.T01.cds319838"/>
    <property type="gene ID" value="TuG1812G0200000671.01"/>
</dbReference>
<keyword evidence="1" id="KW-1133">Transmembrane helix</keyword>
<evidence type="ECO:0000256" key="1">
    <source>
        <dbReference type="SAM" id="Phobius"/>
    </source>
</evidence>
<keyword evidence="3" id="KW-1185">Reference proteome</keyword>
<keyword evidence="1" id="KW-0472">Membrane</keyword>
<sequence>MHAYEQATLHAGLLVLSQAYYFPVRCFQGLYSAPLYFSSFLIAFPSLFLFYMQGHKFLPCILARTENYFKIHMLLKMHILFKTMYILLSKIIRQNVFAHD</sequence>
<reference evidence="3" key="1">
    <citation type="journal article" date="2013" name="Nature">
        <title>Draft genome of the wheat A-genome progenitor Triticum urartu.</title>
        <authorList>
            <person name="Ling H.Q."/>
            <person name="Zhao S."/>
            <person name="Liu D."/>
            <person name="Wang J."/>
            <person name="Sun H."/>
            <person name="Zhang C."/>
            <person name="Fan H."/>
            <person name="Li D."/>
            <person name="Dong L."/>
            <person name="Tao Y."/>
            <person name="Gao C."/>
            <person name="Wu H."/>
            <person name="Li Y."/>
            <person name="Cui Y."/>
            <person name="Guo X."/>
            <person name="Zheng S."/>
            <person name="Wang B."/>
            <person name="Yu K."/>
            <person name="Liang Q."/>
            <person name="Yang W."/>
            <person name="Lou X."/>
            <person name="Chen J."/>
            <person name="Feng M."/>
            <person name="Jian J."/>
            <person name="Zhang X."/>
            <person name="Luo G."/>
            <person name="Jiang Y."/>
            <person name="Liu J."/>
            <person name="Wang Z."/>
            <person name="Sha Y."/>
            <person name="Zhang B."/>
            <person name="Wu H."/>
            <person name="Tang D."/>
            <person name="Shen Q."/>
            <person name="Xue P."/>
            <person name="Zou S."/>
            <person name="Wang X."/>
            <person name="Liu X."/>
            <person name="Wang F."/>
            <person name="Yang Y."/>
            <person name="An X."/>
            <person name="Dong Z."/>
            <person name="Zhang K."/>
            <person name="Zhang X."/>
            <person name="Luo M.C."/>
            <person name="Dvorak J."/>
            <person name="Tong Y."/>
            <person name="Wang J."/>
            <person name="Yang H."/>
            <person name="Li Z."/>
            <person name="Wang D."/>
            <person name="Zhang A."/>
            <person name="Wang J."/>
        </authorList>
    </citation>
    <scope>NUCLEOTIDE SEQUENCE</scope>
    <source>
        <strain evidence="3">cv. G1812</strain>
    </source>
</reference>